<gene>
    <name evidence="1" type="ORF">ACOLOM_LOCUS7659</name>
</gene>
<name>A0ACA9N470_9GLOM</name>
<evidence type="ECO:0000313" key="2">
    <source>
        <dbReference type="Proteomes" id="UP000789525"/>
    </source>
</evidence>
<comment type="caution">
    <text evidence="1">The sequence shown here is derived from an EMBL/GenBank/DDBJ whole genome shotgun (WGS) entry which is preliminary data.</text>
</comment>
<evidence type="ECO:0000313" key="1">
    <source>
        <dbReference type="EMBL" id="CAG8631798.1"/>
    </source>
</evidence>
<sequence>MSPWPFDNSQDLVGSTSYQNYSVRIRRNVLNSHRSADEYDKREITGIPNVQWHAVQCNEDPIAAPQPSPRRLIPLLAFVIPTSISTHQYSDCLYSARILYNAQLLV</sequence>
<dbReference type="EMBL" id="CAJVPT010018154">
    <property type="protein sequence ID" value="CAG8631798.1"/>
    <property type="molecule type" value="Genomic_DNA"/>
</dbReference>
<protein>
    <submittedName>
        <fullName evidence="1">15508_t:CDS:1</fullName>
    </submittedName>
</protein>
<keyword evidence="2" id="KW-1185">Reference proteome</keyword>
<proteinExistence type="predicted"/>
<organism evidence="1 2">
    <name type="scientific">Acaulospora colombiana</name>
    <dbReference type="NCBI Taxonomy" id="27376"/>
    <lineage>
        <taxon>Eukaryota</taxon>
        <taxon>Fungi</taxon>
        <taxon>Fungi incertae sedis</taxon>
        <taxon>Mucoromycota</taxon>
        <taxon>Glomeromycotina</taxon>
        <taxon>Glomeromycetes</taxon>
        <taxon>Diversisporales</taxon>
        <taxon>Acaulosporaceae</taxon>
        <taxon>Acaulospora</taxon>
    </lineage>
</organism>
<accession>A0ACA9N470</accession>
<reference evidence="1" key="1">
    <citation type="submission" date="2021-06" db="EMBL/GenBank/DDBJ databases">
        <authorList>
            <person name="Kallberg Y."/>
            <person name="Tangrot J."/>
            <person name="Rosling A."/>
        </authorList>
    </citation>
    <scope>NUCLEOTIDE SEQUENCE</scope>
    <source>
        <strain evidence="1">CL356</strain>
    </source>
</reference>
<dbReference type="Proteomes" id="UP000789525">
    <property type="component" value="Unassembled WGS sequence"/>
</dbReference>